<dbReference type="InterPro" id="IPR008906">
    <property type="entry name" value="HATC_C_dom"/>
</dbReference>
<accession>A0A814NQK0</accession>
<evidence type="ECO:0000313" key="3">
    <source>
        <dbReference type="Proteomes" id="UP000663889"/>
    </source>
</evidence>
<dbReference type="Pfam" id="PF05699">
    <property type="entry name" value="Dimer_Tnp_hAT"/>
    <property type="match status" value="1"/>
</dbReference>
<dbReference type="Proteomes" id="UP000663889">
    <property type="component" value="Unassembled WGS sequence"/>
</dbReference>
<protein>
    <recommendedName>
        <fullName evidence="1">HAT C-terminal dimerisation domain-containing protein</fullName>
    </recommendedName>
</protein>
<dbReference type="InterPro" id="IPR012337">
    <property type="entry name" value="RNaseH-like_sf"/>
</dbReference>
<name>A0A814NQK0_9BILA</name>
<gene>
    <name evidence="2" type="ORF">SEV965_LOCUS15573</name>
</gene>
<proteinExistence type="predicted"/>
<reference evidence="2" key="1">
    <citation type="submission" date="2021-02" db="EMBL/GenBank/DDBJ databases">
        <authorList>
            <person name="Nowell W R."/>
        </authorList>
    </citation>
    <scope>NUCLEOTIDE SEQUENCE</scope>
</reference>
<dbReference type="GO" id="GO:0046983">
    <property type="term" value="F:protein dimerization activity"/>
    <property type="evidence" value="ECO:0007669"/>
    <property type="project" value="InterPro"/>
</dbReference>
<dbReference type="SUPFAM" id="SSF53098">
    <property type="entry name" value="Ribonuclease H-like"/>
    <property type="match status" value="1"/>
</dbReference>
<dbReference type="EMBL" id="CAJNOU010000819">
    <property type="protein sequence ID" value="CAF1095171.1"/>
    <property type="molecule type" value="Genomic_DNA"/>
</dbReference>
<organism evidence="2 3">
    <name type="scientific">Rotaria sordida</name>
    <dbReference type="NCBI Taxonomy" id="392033"/>
    <lineage>
        <taxon>Eukaryota</taxon>
        <taxon>Metazoa</taxon>
        <taxon>Spiralia</taxon>
        <taxon>Gnathifera</taxon>
        <taxon>Rotifera</taxon>
        <taxon>Eurotatoria</taxon>
        <taxon>Bdelloidea</taxon>
        <taxon>Philodinida</taxon>
        <taxon>Philodinidae</taxon>
        <taxon>Rotaria</taxon>
    </lineage>
</organism>
<dbReference type="AlphaFoldDB" id="A0A814NQK0"/>
<sequence>MHVLINTTNYDYGQVKVKMDIIFIWSLNPFLEILNEKNLNKERINIIISSILDKIIDFLKPWTHIKKRIQSLQVPSIHTVTPTTVRVLAVPATSAAVEREFSFTDNTITQKRSKLPSDTGNDIVFNH</sequence>
<feature type="domain" description="HAT C-terminal dimerisation" evidence="1">
    <location>
        <begin position="85"/>
        <end position="125"/>
    </location>
</feature>
<evidence type="ECO:0000313" key="2">
    <source>
        <dbReference type="EMBL" id="CAF1095171.1"/>
    </source>
</evidence>
<comment type="caution">
    <text evidence="2">The sequence shown here is derived from an EMBL/GenBank/DDBJ whole genome shotgun (WGS) entry which is preliminary data.</text>
</comment>
<evidence type="ECO:0000259" key="1">
    <source>
        <dbReference type="Pfam" id="PF05699"/>
    </source>
</evidence>